<feature type="transmembrane region" description="Helical" evidence="7">
    <location>
        <begin position="91"/>
        <end position="109"/>
    </location>
</feature>
<dbReference type="EMBL" id="PVZC01000006">
    <property type="protein sequence ID" value="PRX97268.1"/>
    <property type="molecule type" value="Genomic_DNA"/>
</dbReference>
<feature type="region of interest" description="Disordered" evidence="6">
    <location>
        <begin position="1"/>
        <end position="23"/>
    </location>
</feature>
<protein>
    <submittedName>
        <fullName evidence="8">Monosaccharide ABC transporter membrane protein (CUT2 family)</fullName>
    </submittedName>
</protein>
<comment type="caution">
    <text evidence="8">The sequence shown here is derived from an EMBL/GenBank/DDBJ whole genome shotgun (WGS) entry which is preliminary data.</text>
</comment>
<feature type="compositionally biased region" description="Low complexity" evidence="6">
    <location>
        <begin position="349"/>
        <end position="363"/>
    </location>
</feature>
<keyword evidence="9" id="KW-1185">Reference proteome</keyword>
<feature type="transmembrane region" description="Helical" evidence="7">
    <location>
        <begin position="69"/>
        <end position="85"/>
    </location>
</feature>
<feature type="transmembrane region" description="Helical" evidence="7">
    <location>
        <begin position="315"/>
        <end position="334"/>
    </location>
</feature>
<proteinExistence type="predicted"/>
<reference evidence="8 9" key="1">
    <citation type="submission" date="2018-03" db="EMBL/GenBank/DDBJ databases">
        <title>Genomic Encyclopedia of Archaeal and Bacterial Type Strains, Phase II (KMG-II): from individual species to whole genera.</title>
        <authorList>
            <person name="Goeker M."/>
        </authorList>
    </citation>
    <scope>NUCLEOTIDE SEQUENCE [LARGE SCALE GENOMIC DNA]</scope>
    <source>
        <strain evidence="8 9">DSM 45601</strain>
    </source>
</reference>
<keyword evidence="2" id="KW-1003">Cell membrane</keyword>
<evidence type="ECO:0000313" key="9">
    <source>
        <dbReference type="Proteomes" id="UP000237846"/>
    </source>
</evidence>
<gene>
    <name evidence="8" type="ORF">CLV72_106305</name>
</gene>
<keyword evidence="3 7" id="KW-0812">Transmembrane</keyword>
<feature type="transmembrane region" description="Helical" evidence="7">
    <location>
        <begin position="116"/>
        <end position="140"/>
    </location>
</feature>
<evidence type="ECO:0000256" key="7">
    <source>
        <dbReference type="SAM" id="Phobius"/>
    </source>
</evidence>
<evidence type="ECO:0000256" key="3">
    <source>
        <dbReference type="ARBA" id="ARBA00022692"/>
    </source>
</evidence>
<evidence type="ECO:0000256" key="1">
    <source>
        <dbReference type="ARBA" id="ARBA00004651"/>
    </source>
</evidence>
<feature type="region of interest" description="Disordered" evidence="6">
    <location>
        <begin position="340"/>
        <end position="363"/>
    </location>
</feature>
<dbReference type="InterPro" id="IPR001851">
    <property type="entry name" value="ABC_transp_permease"/>
</dbReference>
<evidence type="ECO:0000256" key="5">
    <source>
        <dbReference type="ARBA" id="ARBA00023136"/>
    </source>
</evidence>
<evidence type="ECO:0000313" key="8">
    <source>
        <dbReference type="EMBL" id="PRX97268.1"/>
    </source>
</evidence>
<organism evidence="8 9">
    <name type="scientific">Allonocardiopsis opalescens</name>
    <dbReference type="NCBI Taxonomy" id="1144618"/>
    <lineage>
        <taxon>Bacteria</taxon>
        <taxon>Bacillati</taxon>
        <taxon>Actinomycetota</taxon>
        <taxon>Actinomycetes</taxon>
        <taxon>Streptosporangiales</taxon>
        <taxon>Allonocardiopsis</taxon>
    </lineage>
</organism>
<dbReference type="Pfam" id="PF02653">
    <property type="entry name" value="BPD_transp_2"/>
    <property type="match status" value="1"/>
</dbReference>
<feature type="transmembrane region" description="Helical" evidence="7">
    <location>
        <begin position="39"/>
        <end position="57"/>
    </location>
</feature>
<evidence type="ECO:0000256" key="2">
    <source>
        <dbReference type="ARBA" id="ARBA00022475"/>
    </source>
</evidence>
<keyword evidence="5 7" id="KW-0472">Membrane</keyword>
<comment type="subcellular location">
    <subcellularLocation>
        <location evidence="1">Cell membrane</location>
        <topology evidence="1">Multi-pass membrane protein</topology>
    </subcellularLocation>
</comment>
<feature type="transmembrane region" description="Helical" evidence="7">
    <location>
        <begin position="275"/>
        <end position="303"/>
    </location>
</feature>
<dbReference type="RefSeq" id="WP_211303004.1">
    <property type="nucleotide sequence ID" value="NZ_PVZC01000006.1"/>
</dbReference>
<dbReference type="PANTHER" id="PTHR32196">
    <property type="entry name" value="ABC TRANSPORTER PERMEASE PROTEIN YPHD-RELATED-RELATED"/>
    <property type="match status" value="1"/>
</dbReference>
<feature type="transmembrane region" description="Helical" evidence="7">
    <location>
        <begin position="146"/>
        <end position="163"/>
    </location>
</feature>
<dbReference type="AlphaFoldDB" id="A0A2T0Q0F7"/>
<feature type="transmembrane region" description="Helical" evidence="7">
    <location>
        <begin position="184"/>
        <end position="205"/>
    </location>
</feature>
<dbReference type="GO" id="GO:0022857">
    <property type="term" value="F:transmembrane transporter activity"/>
    <property type="evidence" value="ECO:0007669"/>
    <property type="project" value="InterPro"/>
</dbReference>
<evidence type="ECO:0000256" key="6">
    <source>
        <dbReference type="SAM" id="MobiDB-lite"/>
    </source>
</evidence>
<dbReference type="GO" id="GO:0005886">
    <property type="term" value="C:plasma membrane"/>
    <property type="evidence" value="ECO:0007669"/>
    <property type="project" value="UniProtKB-SubCell"/>
</dbReference>
<sequence length="363" mass="36864">MAAETGTGPGAQPATEKREPGPDEILTARDLLGRGLNGIPVLIVLVVALSLATDSFLTLNNLDNLARQMSIYAIIAMGQLLVILTRGIDLSVGSVVGLSGVIAAITVFETSGGLPVVWAVVLALLVSAAVGAVNGLLVAVLKMPPFIVTLGFMGIARGLTLLLSGGRTVQPLPEEFSAIANGSILGITNLFWVTLVVLVVLSFALHRTVWGRYVYAVGSSPESARLAGVPVNAVQISVFTLSGLLAGVAGVLLASRLSNGVPTAGTSYELDAIAACVIGGASLFGARGTALGAFLGALIVGILNNGGTLLGIDPFYLQIAIGALILVAVAMDQLQAIRARNRPDPDPEQGPGADPPGAEAAAR</sequence>
<dbReference type="CDD" id="cd06579">
    <property type="entry name" value="TM_PBP1_transp_AraH_like"/>
    <property type="match status" value="1"/>
</dbReference>
<dbReference type="Proteomes" id="UP000237846">
    <property type="component" value="Unassembled WGS sequence"/>
</dbReference>
<accession>A0A2T0Q0F7</accession>
<name>A0A2T0Q0F7_9ACTN</name>
<evidence type="ECO:0000256" key="4">
    <source>
        <dbReference type="ARBA" id="ARBA00022989"/>
    </source>
</evidence>
<keyword evidence="4 7" id="KW-1133">Transmembrane helix</keyword>